<accession>A0A4C1X6K0</accession>
<evidence type="ECO:0000313" key="1">
    <source>
        <dbReference type="EMBL" id="GBP57887.1"/>
    </source>
</evidence>
<dbReference type="AlphaFoldDB" id="A0A4C1X6K0"/>
<proteinExistence type="predicted"/>
<comment type="caution">
    <text evidence="1">The sequence shown here is derived from an EMBL/GenBank/DDBJ whole genome shotgun (WGS) entry which is preliminary data.</text>
</comment>
<dbReference type="EMBL" id="BGZK01000722">
    <property type="protein sequence ID" value="GBP57887.1"/>
    <property type="molecule type" value="Genomic_DNA"/>
</dbReference>
<organism evidence="1 2">
    <name type="scientific">Eumeta variegata</name>
    <name type="common">Bagworm moth</name>
    <name type="synonym">Eumeta japonica</name>
    <dbReference type="NCBI Taxonomy" id="151549"/>
    <lineage>
        <taxon>Eukaryota</taxon>
        <taxon>Metazoa</taxon>
        <taxon>Ecdysozoa</taxon>
        <taxon>Arthropoda</taxon>
        <taxon>Hexapoda</taxon>
        <taxon>Insecta</taxon>
        <taxon>Pterygota</taxon>
        <taxon>Neoptera</taxon>
        <taxon>Endopterygota</taxon>
        <taxon>Lepidoptera</taxon>
        <taxon>Glossata</taxon>
        <taxon>Ditrysia</taxon>
        <taxon>Tineoidea</taxon>
        <taxon>Psychidae</taxon>
        <taxon>Oiketicinae</taxon>
        <taxon>Eumeta</taxon>
    </lineage>
</organism>
<sequence length="209" mass="23665">MTFLPRGKNILLLTVKVEKCDGEGLGDLSRLRPGETGNKSCLNIITHRIRFGMSAHRYNALSPPTRRGRGVPWLSVFFGPLNFIQMRRNTYLYPPRSHSPFRPARRRLVLVYTEIDRAQAQSRGLPGRRVGFHSARNTPRRGNEILIAPPTQEAHFFLLSASKIYRGETARRRLAQWAPSDTARPIAEPVKNGVRNIAPPEPLPVTVRD</sequence>
<evidence type="ECO:0000313" key="2">
    <source>
        <dbReference type="Proteomes" id="UP000299102"/>
    </source>
</evidence>
<gene>
    <name evidence="1" type="ORF">EVAR_37440_1</name>
</gene>
<dbReference type="Proteomes" id="UP000299102">
    <property type="component" value="Unassembled WGS sequence"/>
</dbReference>
<protein>
    <submittedName>
        <fullName evidence="1">Uncharacterized protein</fullName>
    </submittedName>
</protein>
<keyword evidence="2" id="KW-1185">Reference proteome</keyword>
<reference evidence="1 2" key="1">
    <citation type="journal article" date="2019" name="Commun. Biol.">
        <title>The bagworm genome reveals a unique fibroin gene that provides high tensile strength.</title>
        <authorList>
            <person name="Kono N."/>
            <person name="Nakamura H."/>
            <person name="Ohtoshi R."/>
            <person name="Tomita M."/>
            <person name="Numata K."/>
            <person name="Arakawa K."/>
        </authorList>
    </citation>
    <scope>NUCLEOTIDE SEQUENCE [LARGE SCALE GENOMIC DNA]</scope>
</reference>
<name>A0A4C1X6K0_EUMVA</name>